<feature type="transmembrane region" description="Helical" evidence="1">
    <location>
        <begin position="112"/>
        <end position="129"/>
    </location>
</feature>
<dbReference type="EMBL" id="LVVZ01000026">
    <property type="protein sequence ID" value="OKL42898.1"/>
    <property type="molecule type" value="Genomic_DNA"/>
</dbReference>
<evidence type="ECO:0000313" key="2">
    <source>
        <dbReference type="EMBL" id="OKL42898.1"/>
    </source>
</evidence>
<feature type="transmembrane region" description="Helical" evidence="1">
    <location>
        <begin position="163"/>
        <end position="183"/>
    </location>
</feature>
<keyword evidence="1" id="KW-0812">Transmembrane</keyword>
<feature type="transmembrane region" description="Helical" evidence="1">
    <location>
        <begin position="223"/>
        <end position="243"/>
    </location>
</feature>
<accession>A0A1U7JDY1</accession>
<feature type="transmembrane region" description="Helical" evidence="1">
    <location>
        <begin position="72"/>
        <end position="91"/>
    </location>
</feature>
<dbReference type="Proteomes" id="UP000185783">
    <property type="component" value="Unassembled WGS sequence"/>
</dbReference>
<dbReference type="STRING" id="197461.A3843_16380"/>
<gene>
    <name evidence="2" type="ORF">A3843_16380</name>
</gene>
<reference evidence="2 3" key="1">
    <citation type="submission" date="2016-03" db="EMBL/GenBank/DDBJ databases">
        <title>Genome sequence of Nesiotobacter sp. nov., a moderately halophilic alphaproteobacterium isolated from the Yellow Sea, China.</title>
        <authorList>
            <person name="Zhang G."/>
            <person name="Zhang R."/>
        </authorList>
    </citation>
    <scope>NUCLEOTIDE SEQUENCE [LARGE SCALE GENOMIC DNA]</scope>
    <source>
        <strain evidence="2 3">WB1-6</strain>
    </source>
</reference>
<evidence type="ECO:0000256" key="1">
    <source>
        <dbReference type="SAM" id="Phobius"/>
    </source>
</evidence>
<dbReference type="AlphaFoldDB" id="A0A1U7JDY1"/>
<protein>
    <submittedName>
        <fullName evidence="2">Uncharacterized protein</fullName>
    </submittedName>
</protein>
<proteinExistence type="predicted"/>
<keyword evidence="1" id="KW-0472">Membrane</keyword>
<keyword evidence="3" id="KW-1185">Reference proteome</keyword>
<feature type="transmembrane region" description="Helical" evidence="1">
    <location>
        <begin position="135"/>
        <end position="151"/>
    </location>
</feature>
<sequence>MGREIMSNHPEQMQESDKLAQKTLEQERLIGWDFVFSIVVLLFSVFIVSNSLTMPFSGTVGGVTTTWYESPGLLPLFIGTCLFLAGLSVCWKSATENGWALFCQHFSEINPTGFLLSGGGIISYIFVFISWYDFFLGSFVFLLFYIGLYYLDDEKLSRRLIAIYYGTIIISVVLFLSGVGAYANRVVDFLTDWILIACAVLLITVMLQFATRKGQEARRKVRRVLIISCVFPAILVPTFRYFLLVPMPKEGLVVERVMNTTYYTYLAPKKQVEDGNLSDDQLQSLDDAF</sequence>
<evidence type="ECO:0000313" key="3">
    <source>
        <dbReference type="Proteomes" id="UP000185783"/>
    </source>
</evidence>
<comment type="caution">
    <text evidence="2">The sequence shown here is derived from an EMBL/GenBank/DDBJ whole genome shotgun (WGS) entry which is preliminary data.</text>
</comment>
<feature type="transmembrane region" description="Helical" evidence="1">
    <location>
        <begin position="189"/>
        <end position="211"/>
    </location>
</feature>
<keyword evidence="1" id="KW-1133">Transmembrane helix</keyword>
<organism evidence="2 3">
    <name type="scientific">Pseudovibrio exalbescens</name>
    <dbReference type="NCBI Taxonomy" id="197461"/>
    <lineage>
        <taxon>Bacteria</taxon>
        <taxon>Pseudomonadati</taxon>
        <taxon>Pseudomonadota</taxon>
        <taxon>Alphaproteobacteria</taxon>
        <taxon>Hyphomicrobiales</taxon>
        <taxon>Stappiaceae</taxon>
        <taxon>Pseudovibrio</taxon>
    </lineage>
</organism>
<feature type="transmembrane region" description="Helical" evidence="1">
    <location>
        <begin position="29"/>
        <end position="52"/>
    </location>
</feature>
<name>A0A1U7JDY1_9HYPH</name>